<dbReference type="EMBL" id="FNFP01000001">
    <property type="protein sequence ID" value="SDK21914.1"/>
    <property type="molecule type" value="Genomic_DNA"/>
</dbReference>
<feature type="domain" description="GAF" evidence="1">
    <location>
        <begin position="26"/>
        <end position="188"/>
    </location>
</feature>
<dbReference type="Pfam" id="PF13185">
    <property type="entry name" value="GAF_2"/>
    <property type="match status" value="1"/>
</dbReference>
<dbReference type="SMART" id="SM00065">
    <property type="entry name" value="GAF"/>
    <property type="match status" value="1"/>
</dbReference>
<dbReference type="InterPro" id="IPR025736">
    <property type="entry name" value="PucR_C-HTH_dom"/>
</dbReference>
<dbReference type="Pfam" id="PF13556">
    <property type="entry name" value="HTH_30"/>
    <property type="match status" value="1"/>
</dbReference>
<dbReference type="Gene3D" id="3.30.450.40">
    <property type="match status" value="2"/>
</dbReference>
<dbReference type="SUPFAM" id="SSF55781">
    <property type="entry name" value="GAF domain-like"/>
    <property type="match status" value="1"/>
</dbReference>
<dbReference type="AlphaFoldDB" id="A0A1G9A4Y5"/>
<dbReference type="PANTHER" id="PTHR33744">
    <property type="entry name" value="CARBOHYDRATE DIACID REGULATOR"/>
    <property type="match status" value="1"/>
</dbReference>
<dbReference type="STRING" id="393762.SAMN05660472_01050"/>
<dbReference type="PANTHER" id="PTHR33744:SF1">
    <property type="entry name" value="DNA-BINDING TRANSCRIPTIONAL ACTIVATOR ADER"/>
    <property type="match status" value="1"/>
</dbReference>
<name>A0A1G9A4Y5_9FIRM</name>
<protein>
    <submittedName>
        <fullName evidence="2">Sugar diacid utilization regulator</fullName>
    </submittedName>
</protein>
<dbReference type="RefSeq" id="WP_090551238.1">
    <property type="nucleotide sequence ID" value="NZ_FNFP01000001.1"/>
</dbReference>
<dbReference type="InterPro" id="IPR029016">
    <property type="entry name" value="GAF-like_dom_sf"/>
</dbReference>
<dbReference type="OrthoDB" id="143422at2"/>
<keyword evidence="3" id="KW-1185">Reference proteome</keyword>
<organism evidence="2 3">
    <name type="scientific">Natronincola ferrireducens</name>
    <dbReference type="NCBI Taxonomy" id="393762"/>
    <lineage>
        <taxon>Bacteria</taxon>
        <taxon>Bacillati</taxon>
        <taxon>Bacillota</taxon>
        <taxon>Clostridia</taxon>
        <taxon>Peptostreptococcales</taxon>
        <taxon>Natronincolaceae</taxon>
        <taxon>Natronincola</taxon>
    </lineage>
</organism>
<dbReference type="InterPro" id="IPR003018">
    <property type="entry name" value="GAF"/>
</dbReference>
<dbReference type="InterPro" id="IPR042070">
    <property type="entry name" value="PucR_C-HTH_sf"/>
</dbReference>
<dbReference type="Gene3D" id="1.10.10.2840">
    <property type="entry name" value="PucR C-terminal helix-turn-helix domain"/>
    <property type="match status" value="1"/>
</dbReference>
<accession>A0A1G9A4Y5</accession>
<dbReference type="InterPro" id="IPR051448">
    <property type="entry name" value="CdaR-like_regulators"/>
</dbReference>
<sequence>MTNFRDKAEKYKALVDAVRYLNSSMKSEEVLRTLLVKSIELIDNADTGLIFIYNKETKYLEVKSSYGFDATAYSIVIRPGESITGKAFSENKTIAVNGVKNVKEQMRSISFYKQLGKTADEFLGKKLSTIKGAIACPINIKDECIGVLVVDNFTNNTDFTKMDVEILEIISIQAALSIENARNFELTEKNNKSLNAYSKIVEAERNKYRYTTQLHNRFTKMVLNGASIHDLISELSDLISSDIIYIDSYGNIIEQSLQRFLDENQIHEVYTIIKKHLANTSIRQVMIDTLAFRVQPVLVEKENLGWLVIIQKNESYSVEDEITIDRGITILALEILKQRQLYALEEKYRGDFIDTLITNQSPETIDRYSNEYRINFSMPHRLILIDFYDKSPIQNNSKLPHKINKIVSYCNQYISRAIAKKSNNYFVTNKLRTIFVIIPEHSLTRHDIQVLLEELFQHKEINTTSRILDVRMAAIVSESFIGSSSFGTIYSNNQRVLHRLCEVNKHYQWGFYEDSKIKRILLHGSEEELKSFLIETLDPLLGSKKSHRDLLNTLRIYIRSNGNWTYTKDTLFIHGNTLTQRLKRICQLLNYDLNDYYDRLHIQLALEILDLYPESLDLHPICELDTNFKHSQYI</sequence>
<dbReference type="Proteomes" id="UP000198718">
    <property type="component" value="Unassembled WGS sequence"/>
</dbReference>
<evidence type="ECO:0000313" key="3">
    <source>
        <dbReference type="Proteomes" id="UP000198718"/>
    </source>
</evidence>
<evidence type="ECO:0000313" key="2">
    <source>
        <dbReference type="EMBL" id="SDK21914.1"/>
    </source>
</evidence>
<gene>
    <name evidence="2" type="ORF">SAMN05660472_01050</name>
</gene>
<proteinExistence type="predicted"/>
<evidence type="ECO:0000259" key="1">
    <source>
        <dbReference type="SMART" id="SM00065"/>
    </source>
</evidence>
<reference evidence="2 3" key="1">
    <citation type="submission" date="2016-10" db="EMBL/GenBank/DDBJ databases">
        <authorList>
            <person name="de Groot N.N."/>
        </authorList>
    </citation>
    <scope>NUCLEOTIDE SEQUENCE [LARGE SCALE GENOMIC DNA]</scope>
    <source>
        <strain evidence="2 3">DSM 18346</strain>
    </source>
</reference>